<accession>A0A6J6XXN8</accession>
<protein>
    <submittedName>
        <fullName evidence="11">Unannotated protein</fullName>
    </submittedName>
</protein>
<evidence type="ECO:0000256" key="8">
    <source>
        <dbReference type="ARBA" id="ARBA00023285"/>
    </source>
</evidence>
<keyword evidence="4" id="KW-0479">Metal-binding</keyword>
<dbReference type="PIRSF" id="PIRSF001455">
    <property type="entry name" value="DHQ_synth"/>
    <property type="match status" value="1"/>
</dbReference>
<keyword evidence="3" id="KW-0028">Amino-acid biosynthesis</keyword>
<name>A0A6J6XXN8_9ZZZZ</name>
<dbReference type="Pfam" id="PF01761">
    <property type="entry name" value="DHQ_synthase"/>
    <property type="match status" value="1"/>
</dbReference>
<dbReference type="InterPro" id="IPR030960">
    <property type="entry name" value="DHQS/DOIS_N"/>
</dbReference>
<dbReference type="Pfam" id="PF24621">
    <property type="entry name" value="DHQS_C"/>
    <property type="match status" value="1"/>
</dbReference>
<feature type="domain" description="3-dehydroquinate synthase N-terminal" evidence="9">
    <location>
        <begin position="59"/>
        <end position="171"/>
    </location>
</feature>
<reference evidence="11" key="1">
    <citation type="submission" date="2020-05" db="EMBL/GenBank/DDBJ databases">
        <authorList>
            <person name="Chiriac C."/>
            <person name="Salcher M."/>
            <person name="Ghai R."/>
            <person name="Kavagutti S V."/>
        </authorList>
    </citation>
    <scope>NUCLEOTIDE SEQUENCE</scope>
</reference>
<keyword evidence="5" id="KW-0520">NAD</keyword>
<sequence>MSRQQVTVQLGDRSYPVIVGAGVRVELNAVLPATARRAVIVTQQSIPIQIETDIPSTTVVIGDGEQHKTMATIEHVVRQFAAAGLNRNDVVIGVGGGLVTDVAGFAAASWHRGTPVVHVSTSLVGMVDAAIGGKTGVNLPEGKNLVGAFWQPHAVLCDTDALATLPDRELRCGYGEMAKYHFLTGDDLLAMDRTSRIARCVQIKADIVASDEREGGLRAVLNYGHTLGHALEIATGFGIAHGESVAVGMIFAAHLAHILGRIDDERVAYHQQVVAGAYGLSTALPRDCRSEDLTALMMADKKALHGLTFVLDGPNGVELVADVSTKAVAQAFSRMEVR</sequence>
<comment type="cofactor">
    <cofactor evidence="2">
        <name>Co(2+)</name>
        <dbReference type="ChEBI" id="CHEBI:48828"/>
    </cofactor>
</comment>
<dbReference type="InterPro" id="IPR050071">
    <property type="entry name" value="Dehydroquinate_synthase"/>
</dbReference>
<evidence type="ECO:0000256" key="2">
    <source>
        <dbReference type="ARBA" id="ARBA00001941"/>
    </source>
</evidence>
<dbReference type="InterPro" id="IPR056179">
    <property type="entry name" value="DHQS_C"/>
</dbReference>
<dbReference type="GO" id="GO:0009073">
    <property type="term" value="P:aromatic amino acid family biosynthetic process"/>
    <property type="evidence" value="ECO:0007669"/>
    <property type="project" value="UniProtKB-KW"/>
</dbReference>
<dbReference type="CDD" id="cd08195">
    <property type="entry name" value="DHQS"/>
    <property type="match status" value="1"/>
</dbReference>
<dbReference type="AlphaFoldDB" id="A0A6J6XXN8"/>
<dbReference type="InterPro" id="IPR030963">
    <property type="entry name" value="DHQ_synth_fam"/>
</dbReference>
<evidence type="ECO:0000256" key="5">
    <source>
        <dbReference type="ARBA" id="ARBA00023027"/>
    </source>
</evidence>
<evidence type="ECO:0000256" key="6">
    <source>
        <dbReference type="ARBA" id="ARBA00023141"/>
    </source>
</evidence>
<dbReference type="PANTHER" id="PTHR43622:SF7">
    <property type="entry name" value="3-DEHYDROQUINATE SYNTHASE, CHLOROPLASTIC"/>
    <property type="match status" value="1"/>
</dbReference>
<keyword evidence="6" id="KW-0057">Aromatic amino acid biosynthesis</keyword>
<evidence type="ECO:0000256" key="4">
    <source>
        <dbReference type="ARBA" id="ARBA00022723"/>
    </source>
</evidence>
<organism evidence="11">
    <name type="scientific">freshwater metagenome</name>
    <dbReference type="NCBI Taxonomy" id="449393"/>
    <lineage>
        <taxon>unclassified sequences</taxon>
        <taxon>metagenomes</taxon>
        <taxon>ecological metagenomes</taxon>
    </lineage>
</organism>
<dbReference type="GO" id="GO:0046872">
    <property type="term" value="F:metal ion binding"/>
    <property type="evidence" value="ECO:0007669"/>
    <property type="project" value="UniProtKB-KW"/>
</dbReference>
<evidence type="ECO:0000256" key="7">
    <source>
        <dbReference type="ARBA" id="ARBA00023239"/>
    </source>
</evidence>
<evidence type="ECO:0000313" key="11">
    <source>
        <dbReference type="EMBL" id="CAB4800593.1"/>
    </source>
</evidence>
<evidence type="ECO:0000259" key="10">
    <source>
        <dbReference type="Pfam" id="PF24621"/>
    </source>
</evidence>
<dbReference type="Gene3D" id="1.20.1090.10">
    <property type="entry name" value="Dehydroquinate synthase-like - alpha domain"/>
    <property type="match status" value="1"/>
</dbReference>
<dbReference type="Gene3D" id="3.40.50.1970">
    <property type="match status" value="1"/>
</dbReference>
<keyword evidence="7" id="KW-0456">Lyase</keyword>
<dbReference type="EMBL" id="CAFAAG010000122">
    <property type="protein sequence ID" value="CAB4800593.1"/>
    <property type="molecule type" value="Genomic_DNA"/>
</dbReference>
<dbReference type="SUPFAM" id="SSF56796">
    <property type="entry name" value="Dehydroquinate synthase-like"/>
    <property type="match status" value="1"/>
</dbReference>
<comment type="cofactor">
    <cofactor evidence="1">
        <name>NAD(+)</name>
        <dbReference type="ChEBI" id="CHEBI:57540"/>
    </cofactor>
</comment>
<feature type="domain" description="3-dehydroquinate synthase C-terminal" evidence="10">
    <location>
        <begin position="194"/>
        <end position="303"/>
    </location>
</feature>
<evidence type="ECO:0000256" key="3">
    <source>
        <dbReference type="ARBA" id="ARBA00022605"/>
    </source>
</evidence>
<evidence type="ECO:0000259" key="9">
    <source>
        <dbReference type="Pfam" id="PF01761"/>
    </source>
</evidence>
<gene>
    <name evidence="11" type="ORF">UFOPK2975_01231</name>
</gene>
<dbReference type="PANTHER" id="PTHR43622">
    <property type="entry name" value="3-DEHYDROQUINATE SYNTHASE"/>
    <property type="match status" value="1"/>
</dbReference>
<dbReference type="GO" id="GO:0003856">
    <property type="term" value="F:3-dehydroquinate synthase activity"/>
    <property type="evidence" value="ECO:0007669"/>
    <property type="project" value="TreeGrafter"/>
</dbReference>
<evidence type="ECO:0000256" key="1">
    <source>
        <dbReference type="ARBA" id="ARBA00001911"/>
    </source>
</evidence>
<proteinExistence type="predicted"/>
<keyword evidence="8" id="KW-0170">Cobalt</keyword>
<dbReference type="GO" id="GO:0008652">
    <property type="term" value="P:amino acid biosynthetic process"/>
    <property type="evidence" value="ECO:0007669"/>
    <property type="project" value="UniProtKB-KW"/>
</dbReference>